<feature type="transmembrane region" description="Helical" evidence="6">
    <location>
        <begin position="76"/>
        <end position="94"/>
    </location>
</feature>
<dbReference type="Pfam" id="PF01061">
    <property type="entry name" value="ABC2_membrane"/>
    <property type="match status" value="1"/>
</dbReference>
<gene>
    <name evidence="8" type="ORF">EV193_103302</name>
</gene>
<keyword evidence="4 6" id="KW-0472">Membrane</keyword>
<protein>
    <recommendedName>
        <fullName evidence="6">Transport permease protein</fullName>
    </recommendedName>
</protein>
<dbReference type="GO" id="GO:0140359">
    <property type="term" value="F:ABC-type transporter activity"/>
    <property type="evidence" value="ECO:0007669"/>
    <property type="project" value="InterPro"/>
</dbReference>
<dbReference type="EMBL" id="SGWQ01000003">
    <property type="protein sequence ID" value="RZS40984.1"/>
    <property type="molecule type" value="Genomic_DNA"/>
</dbReference>
<comment type="caution">
    <text evidence="8">The sequence shown here is derived from an EMBL/GenBank/DDBJ whole genome shotgun (WGS) entry which is preliminary data.</text>
</comment>
<dbReference type="GO" id="GO:0043190">
    <property type="term" value="C:ATP-binding cassette (ABC) transporter complex"/>
    <property type="evidence" value="ECO:0007669"/>
    <property type="project" value="InterPro"/>
</dbReference>
<dbReference type="AlphaFoldDB" id="A0A4Q7KW59"/>
<evidence type="ECO:0000256" key="2">
    <source>
        <dbReference type="ARBA" id="ARBA00022692"/>
    </source>
</evidence>
<evidence type="ECO:0000259" key="7">
    <source>
        <dbReference type="PROSITE" id="PS51012"/>
    </source>
</evidence>
<evidence type="ECO:0000256" key="6">
    <source>
        <dbReference type="RuleBase" id="RU361157"/>
    </source>
</evidence>
<dbReference type="InterPro" id="IPR052902">
    <property type="entry name" value="ABC-2_transporter"/>
</dbReference>
<proteinExistence type="inferred from homology"/>
<evidence type="ECO:0000256" key="4">
    <source>
        <dbReference type="ARBA" id="ARBA00023136"/>
    </source>
</evidence>
<keyword evidence="3 6" id="KW-1133">Transmembrane helix</keyword>
<evidence type="ECO:0000256" key="3">
    <source>
        <dbReference type="ARBA" id="ARBA00022989"/>
    </source>
</evidence>
<dbReference type="InterPro" id="IPR047817">
    <property type="entry name" value="ABC2_TM_bact-type"/>
</dbReference>
<dbReference type="Proteomes" id="UP000294257">
    <property type="component" value="Unassembled WGS sequence"/>
</dbReference>
<evidence type="ECO:0000313" key="9">
    <source>
        <dbReference type="Proteomes" id="UP000294257"/>
    </source>
</evidence>
<keyword evidence="5" id="KW-0046">Antibiotic resistance</keyword>
<dbReference type="InterPro" id="IPR013525">
    <property type="entry name" value="ABC2_TM"/>
</dbReference>
<comment type="subcellular location">
    <subcellularLocation>
        <location evidence="6">Cell membrane</location>
        <topology evidence="6">Multi-pass membrane protein</topology>
    </subcellularLocation>
    <subcellularLocation>
        <location evidence="1">Membrane</location>
        <topology evidence="1">Multi-pass membrane protein</topology>
    </subcellularLocation>
</comment>
<feature type="transmembrane region" description="Helical" evidence="6">
    <location>
        <begin position="37"/>
        <end position="56"/>
    </location>
</feature>
<evidence type="ECO:0000256" key="1">
    <source>
        <dbReference type="ARBA" id="ARBA00004141"/>
    </source>
</evidence>
<keyword evidence="2 6" id="KW-0812">Transmembrane</keyword>
<feature type="domain" description="ABC transmembrane type-2" evidence="7">
    <location>
        <begin position="36"/>
        <end position="273"/>
    </location>
</feature>
<dbReference type="PIRSF" id="PIRSF006648">
    <property type="entry name" value="DrrB"/>
    <property type="match status" value="1"/>
</dbReference>
<feature type="transmembrane region" description="Helical" evidence="6">
    <location>
        <begin position="250"/>
        <end position="270"/>
    </location>
</feature>
<evidence type="ECO:0000256" key="5">
    <source>
        <dbReference type="ARBA" id="ARBA00023251"/>
    </source>
</evidence>
<accession>A0A4Q7KW59</accession>
<keyword evidence="6" id="KW-0813">Transport</keyword>
<sequence>MTTVHMRQTSGALPSVLGVGLARGVIELKQFAREKEAVIFTFTFPALLLVLLGSIFSDAYGNTGVTASQVFAASMIAYGIMNTTFVTMGTGIATDREDGTLKRLHGAPVSATSYFVGKIVLITVVTVAEIVLMLAVGMLVFDMPLPSTGERWLTFAWLLVLSVVSCTLLGIAVSAMVKSVRSAGAVTTVPVVVLSFLSGVFMQPINELPDWMLKVSSAFPVKWIGQGFRSVFLPDSMTRWEAAAAWEPGMTALVIGAWCVIGLMLCLLTFRWTNRRDG</sequence>
<name>A0A4Q7KW59_9PSEU</name>
<keyword evidence="9" id="KW-1185">Reference proteome</keyword>
<keyword evidence="6" id="KW-1003">Cell membrane</keyword>
<comment type="similarity">
    <text evidence="6">Belongs to the ABC-2 integral membrane protein family.</text>
</comment>
<dbReference type="PROSITE" id="PS51012">
    <property type="entry name" value="ABC_TM2"/>
    <property type="match status" value="1"/>
</dbReference>
<feature type="transmembrane region" description="Helical" evidence="6">
    <location>
        <begin position="152"/>
        <end position="173"/>
    </location>
</feature>
<dbReference type="PANTHER" id="PTHR43027:SF1">
    <property type="entry name" value="DOXORUBICIN RESISTANCE ABC TRANSPORTER PERMEASE PROTEIN DRRC-RELATED"/>
    <property type="match status" value="1"/>
</dbReference>
<evidence type="ECO:0000313" key="8">
    <source>
        <dbReference type="EMBL" id="RZS40984.1"/>
    </source>
</evidence>
<dbReference type="PANTHER" id="PTHR43027">
    <property type="entry name" value="DOXORUBICIN RESISTANCE ABC TRANSPORTER PERMEASE PROTEIN DRRC-RELATED"/>
    <property type="match status" value="1"/>
</dbReference>
<organism evidence="8 9">
    <name type="scientific">Herbihabitans rhizosphaerae</name>
    <dbReference type="NCBI Taxonomy" id="1872711"/>
    <lineage>
        <taxon>Bacteria</taxon>
        <taxon>Bacillati</taxon>
        <taxon>Actinomycetota</taxon>
        <taxon>Actinomycetes</taxon>
        <taxon>Pseudonocardiales</taxon>
        <taxon>Pseudonocardiaceae</taxon>
        <taxon>Herbihabitans</taxon>
    </lineage>
</organism>
<dbReference type="InterPro" id="IPR000412">
    <property type="entry name" value="ABC_2_transport"/>
</dbReference>
<dbReference type="GO" id="GO:0046677">
    <property type="term" value="P:response to antibiotic"/>
    <property type="evidence" value="ECO:0007669"/>
    <property type="project" value="UniProtKB-KW"/>
</dbReference>
<feature type="transmembrane region" description="Helical" evidence="6">
    <location>
        <begin position="185"/>
        <end position="205"/>
    </location>
</feature>
<reference evidence="8 9" key="1">
    <citation type="submission" date="2019-02" db="EMBL/GenBank/DDBJ databases">
        <title>Genomic Encyclopedia of Type Strains, Phase IV (KMG-IV): sequencing the most valuable type-strain genomes for metagenomic binning, comparative biology and taxonomic classification.</title>
        <authorList>
            <person name="Goeker M."/>
        </authorList>
    </citation>
    <scope>NUCLEOTIDE SEQUENCE [LARGE SCALE GENOMIC DNA]</scope>
    <source>
        <strain evidence="8 9">DSM 101727</strain>
    </source>
</reference>
<feature type="transmembrane region" description="Helical" evidence="6">
    <location>
        <begin position="115"/>
        <end position="140"/>
    </location>
</feature>